<evidence type="ECO:0000256" key="1">
    <source>
        <dbReference type="SAM" id="MobiDB-lite"/>
    </source>
</evidence>
<keyword evidence="3" id="KW-1185">Reference proteome</keyword>
<feature type="compositionally biased region" description="Basic and acidic residues" evidence="1">
    <location>
        <begin position="158"/>
        <end position="169"/>
    </location>
</feature>
<gene>
    <name evidence="2" type="ORF">CSUI_006147</name>
</gene>
<feature type="compositionally biased region" description="Low complexity" evidence="1">
    <location>
        <begin position="354"/>
        <end position="379"/>
    </location>
</feature>
<feature type="compositionally biased region" description="Gly residues" evidence="1">
    <location>
        <begin position="189"/>
        <end position="199"/>
    </location>
</feature>
<feature type="compositionally biased region" description="Polar residues" evidence="1">
    <location>
        <begin position="217"/>
        <end position="226"/>
    </location>
</feature>
<proteinExistence type="predicted"/>
<dbReference type="VEuPathDB" id="ToxoDB:CSUI_006147"/>
<comment type="caution">
    <text evidence="2">The sequence shown here is derived from an EMBL/GenBank/DDBJ whole genome shotgun (WGS) entry which is preliminary data.</text>
</comment>
<feature type="region of interest" description="Disordered" evidence="1">
    <location>
        <begin position="420"/>
        <end position="487"/>
    </location>
</feature>
<feature type="compositionally biased region" description="Acidic residues" evidence="1">
    <location>
        <begin position="1"/>
        <end position="10"/>
    </location>
</feature>
<sequence>MKGGGGEEDSSEGRKAEVEETETPEAEGSKSGGAKGGDRGGEEGETGNGESVRDIEGDQGKKNESTPGLRGGDITNHRKKKKSSNASLHSSRKIRGVEETPSSFSISSSKDVEEEEEFQGQQGENDSETAVFHQEETGRQDSMDDHLQRLSSSSKQIPDGDKKKLEQNKRPIPLRKGRGSSGSAPTGSRGVGEGGGKVGIGPKDSQGDEKEEESSGRQRPQKTSHGLSDDRMISREEEEEDENEEEGGRDDLSDVKTRSPQGGCTNNTLRSPDTRSTATSITTSATDLDLNKKVFAGVSPSSVTSPLFKVPSAKSAFSSAFSSSTLSPSSSSSSSVRRGDDPLSVLNPMTHPTSDSLSPAHRHSSSSSPLPSPESNASPHNTNAVLSLLSSSSACREDSPEVSLLLSMLDNGSLRTGEGGSTGLYYDHPSQRPPSNGEMNDSLLMNLLSSSSTVTPTSSSSSKTSLSSSDAASLLKNISSSSLSSSS</sequence>
<dbReference type="GeneID" id="94429523"/>
<feature type="compositionally biased region" description="Low complexity" evidence="1">
    <location>
        <begin position="274"/>
        <end position="286"/>
    </location>
</feature>
<feature type="compositionally biased region" description="Low complexity" evidence="1">
    <location>
        <begin position="442"/>
        <end position="487"/>
    </location>
</feature>
<feature type="compositionally biased region" description="Low complexity" evidence="1">
    <location>
        <begin position="318"/>
        <end position="335"/>
    </location>
</feature>
<feature type="compositionally biased region" description="Basic and acidic residues" evidence="1">
    <location>
        <begin position="51"/>
        <end position="64"/>
    </location>
</feature>
<name>A0A2C6KHP9_9APIC</name>
<dbReference type="AlphaFoldDB" id="A0A2C6KHP9"/>
<feature type="region of interest" description="Disordered" evidence="1">
    <location>
        <begin position="318"/>
        <end position="385"/>
    </location>
</feature>
<dbReference type="Proteomes" id="UP000221165">
    <property type="component" value="Unassembled WGS sequence"/>
</dbReference>
<feature type="compositionally biased region" description="Acidic residues" evidence="1">
    <location>
        <begin position="236"/>
        <end position="248"/>
    </location>
</feature>
<feature type="non-terminal residue" evidence="2">
    <location>
        <position position="487"/>
    </location>
</feature>
<evidence type="ECO:0000313" key="3">
    <source>
        <dbReference type="Proteomes" id="UP000221165"/>
    </source>
</evidence>
<accession>A0A2C6KHP9</accession>
<reference evidence="2 3" key="1">
    <citation type="journal article" date="2017" name="Int. J. Parasitol.">
        <title>The genome of the protozoan parasite Cystoisospora suis and a reverse vaccinology approach to identify vaccine candidates.</title>
        <authorList>
            <person name="Palmieri N."/>
            <person name="Shrestha A."/>
            <person name="Ruttkowski B."/>
            <person name="Beck T."/>
            <person name="Vogl C."/>
            <person name="Tomley F."/>
            <person name="Blake D.P."/>
            <person name="Joachim A."/>
        </authorList>
    </citation>
    <scope>NUCLEOTIDE SEQUENCE [LARGE SCALE GENOMIC DNA]</scope>
    <source>
        <strain evidence="2 3">Wien I</strain>
    </source>
</reference>
<dbReference type="RefSeq" id="XP_067921711.1">
    <property type="nucleotide sequence ID" value="XM_068066312.1"/>
</dbReference>
<protein>
    <submittedName>
        <fullName evidence="2">Uncharacterized protein</fullName>
    </submittedName>
</protein>
<feature type="region of interest" description="Disordered" evidence="1">
    <location>
        <begin position="1"/>
        <end position="292"/>
    </location>
</feature>
<feature type="compositionally biased region" description="Basic and acidic residues" evidence="1">
    <location>
        <begin position="133"/>
        <end position="148"/>
    </location>
</feature>
<evidence type="ECO:0000313" key="2">
    <source>
        <dbReference type="EMBL" id="PHJ20020.1"/>
    </source>
</evidence>
<feature type="compositionally biased region" description="Basic and acidic residues" evidence="1">
    <location>
        <begin position="205"/>
        <end position="216"/>
    </location>
</feature>
<organism evidence="2 3">
    <name type="scientific">Cystoisospora suis</name>
    <dbReference type="NCBI Taxonomy" id="483139"/>
    <lineage>
        <taxon>Eukaryota</taxon>
        <taxon>Sar</taxon>
        <taxon>Alveolata</taxon>
        <taxon>Apicomplexa</taxon>
        <taxon>Conoidasida</taxon>
        <taxon>Coccidia</taxon>
        <taxon>Eucoccidiorida</taxon>
        <taxon>Eimeriorina</taxon>
        <taxon>Sarcocystidae</taxon>
        <taxon>Cystoisospora</taxon>
    </lineage>
</organism>
<dbReference type="EMBL" id="MIGC01003069">
    <property type="protein sequence ID" value="PHJ20020.1"/>
    <property type="molecule type" value="Genomic_DNA"/>
</dbReference>
<feature type="compositionally biased region" description="Polar residues" evidence="1">
    <location>
        <begin position="258"/>
        <end position="271"/>
    </location>
</feature>